<dbReference type="RefSeq" id="WP_284138897.1">
    <property type="nucleotide sequence ID" value="NZ_JASJUT010000021.1"/>
</dbReference>
<evidence type="ECO:0000313" key="3">
    <source>
        <dbReference type="Proteomes" id="UP001231915"/>
    </source>
</evidence>
<accession>A0ABT7EUG0</accession>
<dbReference type="EMBL" id="JASJUT010000021">
    <property type="protein sequence ID" value="MDK2598638.1"/>
    <property type="molecule type" value="Genomic_DNA"/>
</dbReference>
<sequence>MFLYSSTLVENNSMLKSEDAPKCDLTFIFMAALKHAENESCFSRPSIIERMNEALGGEKSITKDIYSKWFSLSSPTKLPAEFLPAFCWATQSIAPFAALLAPLEHSPVDARSAAVVDASRKIMQGQKLIDEGNQVLTKIHPQSLTPPHAHNSGCELSDIQK</sequence>
<evidence type="ECO:0000313" key="2">
    <source>
        <dbReference type="EMBL" id="MDK2598638.1"/>
    </source>
</evidence>
<gene>
    <name evidence="2" type="ORF">QNM18_26650</name>
</gene>
<evidence type="ECO:0000256" key="1">
    <source>
        <dbReference type="SAM" id="MobiDB-lite"/>
    </source>
</evidence>
<name>A0ABT7EUG0_9GAMM</name>
<reference evidence="2 3" key="1">
    <citation type="submission" date="2023-05" db="EMBL/GenBank/DDBJ databases">
        <title>Pseudoalteromonas ardens sp. nov., Pseudoalteromonas obscura sp. nov., and Pseudoalteromonas umbrosa sp. nov., isolated from the coral Montipora capitata.</title>
        <authorList>
            <person name="Thomas E.M."/>
            <person name="Smith E.M."/>
            <person name="Papke E."/>
            <person name="Shlafstein M.D."/>
            <person name="Oline D.K."/>
            <person name="Videau P."/>
            <person name="Saw J.H."/>
            <person name="Strangman W.K."/>
            <person name="Ushijima B."/>
        </authorList>
    </citation>
    <scope>NUCLEOTIDE SEQUENCE [LARGE SCALE GENOMIC DNA]</scope>
    <source>
        <strain evidence="2 3">P94</strain>
    </source>
</reference>
<dbReference type="Proteomes" id="UP001231915">
    <property type="component" value="Unassembled WGS sequence"/>
</dbReference>
<keyword evidence="3" id="KW-1185">Reference proteome</keyword>
<feature type="region of interest" description="Disordered" evidence="1">
    <location>
        <begin position="142"/>
        <end position="161"/>
    </location>
</feature>
<protein>
    <submittedName>
        <fullName evidence="2">Uncharacterized protein</fullName>
    </submittedName>
</protein>
<proteinExistence type="predicted"/>
<organism evidence="2 3">
    <name type="scientific">Pseudoalteromonas obscura</name>
    <dbReference type="NCBI Taxonomy" id="3048491"/>
    <lineage>
        <taxon>Bacteria</taxon>
        <taxon>Pseudomonadati</taxon>
        <taxon>Pseudomonadota</taxon>
        <taxon>Gammaproteobacteria</taxon>
        <taxon>Alteromonadales</taxon>
        <taxon>Pseudoalteromonadaceae</taxon>
        <taxon>Pseudoalteromonas</taxon>
    </lineage>
</organism>
<comment type="caution">
    <text evidence="2">The sequence shown here is derived from an EMBL/GenBank/DDBJ whole genome shotgun (WGS) entry which is preliminary data.</text>
</comment>